<evidence type="ECO:0000256" key="10">
    <source>
        <dbReference type="SAM" id="Phobius"/>
    </source>
</evidence>
<evidence type="ECO:0000259" key="11">
    <source>
        <dbReference type="PROSITE" id="PS52015"/>
    </source>
</evidence>
<dbReference type="FunFam" id="3.30.1150.10:FF:000002">
    <property type="entry name" value="Energy transducer TonB"/>
    <property type="match status" value="1"/>
</dbReference>
<evidence type="ECO:0000256" key="1">
    <source>
        <dbReference type="ARBA" id="ARBA00004383"/>
    </source>
</evidence>
<keyword evidence="4" id="KW-1003">Cell membrane</keyword>
<dbReference type="PANTHER" id="PTHR33446">
    <property type="entry name" value="PROTEIN TONB-RELATED"/>
    <property type="match status" value="1"/>
</dbReference>
<dbReference type="PROSITE" id="PS52015">
    <property type="entry name" value="TONB_CTD"/>
    <property type="match status" value="1"/>
</dbReference>
<name>A0A939K2U7_9BACT</name>
<proteinExistence type="inferred from homology"/>
<dbReference type="AlphaFoldDB" id="A0A939K2U7"/>
<dbReference type="GO" id="GO:0031992">
    <property type="term" value="F:energy transducer activity"/>
    <property type="evidence" value="ECO:0007669"/>
    <property type="project" value="TreeGrafter"/>
</dbReference>
<keyword evidence="9 10" id="KW-0472">Membrane</keyword>
<keyword evidence="3" id="KW-0813">Transport</keyword>
<sequence length="264" mass="28654">MANFDDLIFEHRNKAYGAYDLRKTYRSTLGRALVLGSVLFLGVLQIPSLYALVKPDQAAFMDEITLADVKMETPPEEKIVVPPKEEIAPTVTMVKNLPPEVVTEAPDDVLPPTIEELKVATSGPVTQEGDTDIEVIAPPESAAPTAVEKAIEKPEVRDDSPFTVVEQQPEFPGGISALAAYLQKNLRYPSSASSAGVSGKVYLNFIVNSDGSLVDVEVVKGIGFGCDDEALRVVKAMPRWKAGRQSGRAVRVKFTLPVVFQLDQ</sequence>
<dbReference type="InterPro" id="IPR006260">
    <property type="entry name" value="TonB/TolA_C"/>
</dbReference>
<dbReference type="InterPro" id="IPR051045">
    <property type="entry name" value="TonB-dependent_transducer"/>
</dbReference>
<evidence type="ECO:0000256" key="5">
    <source>
        <dbReference type="ARBA" id="ARBA00022519"/>
    </source>
</evidence>
<comment type="similarity">
    <text evidence="2">Belongs to the TonB family.</text>
</comment>
<dbReference type="PANTHER" id="PTHR33446:SF2">
    <property type="entry name" value="PROTEIN TONB"/>
    <property type="match status" value="1"/>
</dbReference>
<dbReference type="InterPro" id="IPR037682">
    <property type="entry name" value="TonB_C"/>
</dbReference>
<evidence type="ECO:0000256" key="4">
    <source>
        <dbReference type="ARBA" id="ARBA00022475"/>
    </source>
</evidence>
<comment type="caution">
    <text evidence="12">The sequence shown here is derived from an EMBL/GenBank/DDBJ whole genome shotgun (WGS) entry which is preliminary data.</text>
</comment>
<keyword evidence="7" id="KW-0653">Protein transport</keyword>
<dbReference type="EMBL" id="JAFMYU010000022">
    <property type="protein sequence ID" value="MBO0933685.1"/>
    <property type="molecule type" value="Genomic_DNA"/>
</dbReference>
<dbReference type="GO" id="GO:0015031">
    <property type="term" value="P:protein transport"/>
    <property type="evidence" value="ECO:0007669"/>
    <property type="project" value="UniProtKB-KW"/>
</dbReference>
<dbReference type="Pfam" id="PF03544">
    <property type="entry name" value="TonB_C"/>
    <property type="match status" value="1"/>
</dbReference>
<evidence type="ECO:0000256" key="7">
    <source>
        <dbReference type="ARBA" id="ARBA00022927"/>
    </source>
</evidence>
<evidence type="ECO:0000313" key="12">
    <source>
        <dbReference type="EMBL" id="MBO0933685.1"/>
    </source>
</evidence>
<organism evidence="12 13">
    <name type="scientific">Fibrella aquatilis</name>
    <dbReference type="NCBI Taxonomy" id="2817059"/>
    <lineage>
        <taxon>Bacteria</taxon>
        <taxon>Pseudomonadati</taxon>
        <taxon>Bacteroidota</taxon>
        <taxon>Cytophagia</taxon>
        <taxon>Cytophagales</taxon>
        <taxon>Spirosomataceae</taxon>
        <taxon>Fibrella</taxon>
    </lineage>
</organism>
<comment type="subcellular location">
    <subcellularLocation>
        <location evidence="1">Cell inner membrane</location>
        <topology evidence="1">Single-pass membrane protein</topology>
        <orientation evidence="1">Periplasmic side</orientation>
    </subcellularLocation>
</comment>
<protein>
    <submittedName>
        <fullName evidence="12">TonB family protein</fullName>
    </submittedName>
</protein>
<dbReference type="RefSeq" id="WP_207337652.1">
    <property type="nucleotide sequence ID" value="NZ_JAFMYU010000022.1"/>
</dbReference>
<evidence type="ECO:0000256" key="2">
    <source>
        <dbReference type="ARBA" id="ARBA00006555"/>
    </source>
</evidence>
<reference evidence="12 13" key="1">
    <citation type="submission" date="2021-03" db="EMBL/GenBank/DDBJ databases">
        <title>Fibrella sp. HMF5036 genome sequencing and assembly.</title>
        <authorList>
            <person name="Kang H."/>
            <person name="Kim H."/>
            <person name="Bae S."/>
            <person name="Joh K."/>
        </authorList>
    </citation>
    <scope>NUCLEOTIDE SEQUENCE [LARGE SCALE GENOMIC DNA]</scope>
    <source>
        <strain evidence="12 13">HMF5036</strain>
    </source>
</reference>
<evidence type="ECO:0000256" key="3">
    <source>
        <dbReference type="ARBA" id="ARBA00022448"/>
    </source>
</evidence>
<accession>A0A939K2U7</accession>
<keyword evidence="6 10" id="KW-0812">Transmembrane</keyword>
<feature type="transmembrane region" description="Helical" evidence="10">
    <location>
        <begin position="32"/>
        <end position="53"/>
    </location>
</feature>
<keyword evidence="5" id="KW-0997">Cell inner membrane</keyword>
<evidence type="ECO:0000256" key="6">
    <source>
        <dbReference type="ARBA" id="ARBA00022692"/>
    </source>
</evidence>
<dbReference type="SUPFAM" id="SSF74653">
    <property type="entry name" value="TolA/TonB C-terminal domain"/>
    <property type="match status" value="1"/>
</dbReference>
<evidence type="ECO:0000313" key="13">
    <source>
        <dbReference type="Proteomes" id="UP000664795"/>
    </source>
</evidence>
<dbReference type="GO" id="GO:0055085">
    <property type="term" value="P:transmembrane transport"/>
    <property type="evidence" value="ECO:0007669"/>
    <property type="project" value="InterPro"/>
</dbReference>
<evidence type="ECO:0000256" key="8">
    <source>
        <dbReference type="ARBA" id="ARBA00022989"/>
    </source>
</evidence>
<gene>
    <name evidence="12" type="ORF">J2I48_21940</name>
</gene>
<keyword evidence="8 10" id="KW-1133">Transmembrane helix</keyword>
<feature type="domain" description="TonB C-terminal" evidence="11">
    <location>
        <begin position="173"/>
        <end position="264"/>
    </location>
</feature>
<dbReference type="GO" id="GO:0098797">
    <property type="term" value="C:plasma membrane protein complex"/>
    <property type="evidence" value="ECO:0007669"/>
    <property type="project" value="TreeGrafter"/>
</dbReference>
<dbReference type="Proteomes" id="UP000664795">
    <property type="component" value="Unassembled WGS sequence"/>
</dbReference>
<evidence type="ECO:0000256" key="9">
    <source>
        <dbReference type="ARBA" id="ARBA00023136"/>
    </source>
</evidence>
<dbReference type="Gene3D" id="3.30.1150.10">
    <property type="match status" value="1"/>
</dbReference>
<dbReference type="NCBIfam" id="TIGR01352">
    <property type="entry name" value="tonB_Cterm"/>
    <property type="match status" value="1"/>
</dbReference>
<keyword evidence="13" id="KW-1185">Reference proteome</keyword>